<accession>A0A0A9CLF6</accession>
<evidence type="ECO:0000313" key="1">
    <source>
        <dbReference type="EMBL" id="JAD75293.1"/>
    </source>
</evidence>
<proteinExistence type="predicted"/>
<name>A0A0A9CLF6_ARUDO</name>
<sequence length="88" mass="10087">MVQPFGILHLTILAIASHEEIVGNGVRLDTSRFHFCYHLKDLFRLPIESIVHDLHIICYHIRLASILQHILPQTFCLLGLLLLIHGID</sequence>
<dbReference type="EMBL" id="GBRH01222602">
    <property type="protein sequence ID" value="JAD75293.1"/>
    <property type="molecule type" value="Transcribed_RNA"/>
</dbReference>
<reference evidence="1" key="1">
    <citation type="submission" date="2014-09" db="EMBL/GenBank/DDBJ databases">
        <authorList>
            <person name="Magalhaes I.L.F."/>
            <person name="Oliveira U."/>
            <person name="Santos F.R."/>
            <person name="Vidigal T.H.D.A."/>
            <person name="Brescovit A.D."/>
            <person name="Santos A.J."/>
        </authorList>
    </citation>
    <scope>NUCLEOTIDE SEQUENCE</scope>
    <source>
        <tissue evidence="1">Shoot tissue taken approximately 20 cm above the soil surface</tissue>
    </source>
</reference>
<dbReference type="AlphaFoldDB" id="A0A0A9CLF6"/>
<protein>
    <submittedName>
        <fullName evidence="1">Uncharacterized protein</fullName>
    </submittedName>
</protein>
<organism evidence="1">
    <name type="scientific">Arundo donax</name>
    <name type="common">Giant reed</name>
    <name type="synonym">Donax arundinaceus</name>
    <dbReference type="NCBI Taxonomy" id="35708"/>
    <lineage>
        <taxon>Eukaryota</taxon>
        <taxon>Viridiplantae</taxon>
        <taxon>Streptophyta</taxon>
        <taxon>Embryophyta</taxon>
        <taxon>Tracheophyta</taxon>
        <taxon>Spermatophyta</taxon>
        <taxon>Magnoliopsida</taxon>
        <taxon>Liliopsida</taxon>
        <taxon>Poales</taxon>
        <taxon>Poaceae</taxon>
        <taxon>PACMAD clade</taxon>
        <taxon>Arundinoideae</taxon>
        <taxon>Arundineae</taxon>
        <taxon>Arundo</taxon>
    </lineage>
</organism>
<reference evidence="1" key="2">
    <citation type="journal article" date="2015" name="Data Brief">
        <title>Shoot transcriptome of the giant reed, Arundo donax.</title>
        <authorList>
            <person name="Barrero R.A."/>
            <person name="Guerrero F.D."/>
            <person name="Moolhuijzen P."/>
            <person name="Goolsby J.A."/>
            <person name="Tidwell J."/>
            <person name="Bellgard S.E."/>
            <person name="Bellgard M.I."/>
        </authorList>
    </citation>
    <scope>NUCLEOTIDE SEQUENCE</scope>
    <source>
        <tissue evidence="1">Shoot tissue taken approximately 20 cm above the soil surface</tissue>
    </source>
</reference>